<dbReference type="EMBL" id="AAFI02000009">
    <property type="protein sequence ID" value="EAL70904.1"/>
    <property type="molecule type" value="Genomic_DNA"/>
</dbReference>
<dbReference type="dictyBase" id="DDB_G0273667"/>
<dbReference type="VEuPathDB" id="AmoebaDB:DDB_G0273373"/>
<feature type="signal peptide" evidence="1">
    <location>
        <begin position="1"/>
        <end position="23"/>
    </location>
</feature>
<dbReference type="HOGENOM" id="CLU_2908761_0_0_1"/>
<dbReference type="RefSeq" id="XP_644450.1">
    <property type="nucleotide sequence ID" value="XM_639358.1"/>
</dbReference>
<dbReference type="KEGG" id="ddi:DDB_G0273667"/>
<accession>Q557B9</accession>
<comment type="caution">
    <text evidence="2">The sequence shown here is derived from an EMBL/GenBank/DDBJ whole genome shotgun (WGS) entry which is preliminary data.</text>
</comment>
<proteinExistence type="predicted"/>
<evidence type="ECO:0000313" key="3">
    <source>
        <dbReference type="EMBL" id="EAL70904.1"/>
    </source>
</evidence>
<dbReference type="GeneID" id="8618902"/>
<dbReference type="KEGG" id="ddi:DDB_G0273373"/>
<evidence type="ECO:0000313" key="4">
    <source>
        <dbReference type="Proteomes" id="UP000002195"/>
    </source>
</evidence>
<dbReference type="EMBL" id="AAFI02000011">
    <property type="protein sequence ID" value="EAL70524.1"/>
    <property type="molecule type" value="Genomic_DNA"/>
</dbReference>
<dbReference type="PaxDb" id="44689-DDB0217135"/>
<reference evidence="2 4" key="2">
    <citation type="journal article" date="2005" name="Nature">
        <title>The genome of the social amoeba Dictyostelium discoideum.</title>
        <authorList>
            <consortium name="The Dictyostelium discoideum Sequencing Consortium"/>
            <person name="Eichinger L."/>
            <person name="Pachebat J.A."/>
            <person name="Glockner G."/>
            <person name="Rajandream M.A."/>
            <person name="Sucgang R."/>
            <person name="Berriman M."/>
            <person name="Song J."/>
            <person name="Olsen R."/>
            <person name="Szafranski K."/>
            <person name="Xu Q."/>
            <person name="Tunggal B."/>
            <person name="Kummerfeld S."/>
            <person name="Madera M."/>
            <person name="Konfortov B.A."/>
            <person name="Rivero F."/>
            <person name="Bankier A.T."/>
            <person name="Lehmann R."/>
            <person name="Hamlin N."/>
            <person name="Davies R."/>
            <person name="Gaudet P."/>
            <person name="Fey P."/>
            <person name="Pilcher K."/>
            <person name="Chen G."/>
            <person name="Saunders D."/>
            <person name="Sodergren E."/>
            <person name="Davis P."/>
            <person name="Kerhornou A."/>
            <person name="Nie X."/>
            <person name="Hall N."/>
            <person name="Anjard C."/>
            <person name="Hemphill L."/>
            <person name="Bason N."/>
            <person name="Farbrother P."/>
            <person name="Desany B."/>
            <person name="Just E."/>
            <person name="Morio T."/>
            <person name="Rost R."/>
            <person name="Churcher C."/>
            <person name="Cooper J."/>
            <person name="Haydock S."/>
            <person name="van Driessche N."/>
            <person name="Cronin A."/>
            <person name="Goodhead I."/>
            <person name="Muzny D."/>
            <person name="Mourier T."/>
            <person name="Pain A."/>
            <person name="Lu M."/>
            <person name="Harper D."/>
            <person name="Lindsay R."/>
            <person name="Hauser H."/>
            <person name="James K."/>
            <person name="Quiles M."/>
            <person name="Madan Babu M."/>
            <person name="Saito T."/>
            <person name="Buchrieser C."/>
            <person name="Wardroper A."/>
            <person name="Felder M."/>
            <person name="Thangavelu M."/>
            <person name="Johnson D."/>
            <person name="Knights A."/>
            <person name="Loulseged H."/>
            <person name="Mungall K."/>
            <person name="Oliver K."/>
            <person name="Price C."/>
            <person name="Quail M.A."/>
            <person name="Urushihara H."/>
            <person name="Hernandez J."/>
            <person name="Rabbinowitsch E."/>
            <person name="Steffen D."/>
            <person name="Sanders M."/>
            <person name="Ma J."/>
            <person name="Kohara Y."/>
            <person name="Sharp S."/>
            <person name="Simmonds M."/>
            <person name="Spiegler S."/>
            <person name="Tivey A."/>
            <person name="Sugano S."/>
            <person name="White B."/>
            <person name="Walker D."/>
            <person name="Woodward J."/>
            <person name="Winckler T."/>
            <person name="Tanaka Y."/>
            <person name="Shaulsky G."/>
            <person name="Schleicher M."/>
            <person name="Weinstock G."/>
            <person name="Rosenthal A."/>
            <person name="Cox E.C."/>
            <person name="Chisholm R.L."/>
            <person name="Gibbs R."/>
            <person name="Loomis W.F."/>
            <person name="Platzer M."/>
            <person name="Kay R.R."/>
            <person name="Williams J."/>
            <person name="Dear P.H."/>
            <person name="Noegel A.A."/>
            <person name="Barrell B."/>
            <person name="Kuspa A."/>
        </authorList>
    </citation>
    <scope>NUCLEOTIDE SEQUENCE [LARGE SCALE GENOMIC DNA]</scope>
    <source>
        <strain evidence="2 4">AX4</strain>
    </source>
</reference>
<sequence length="62" mass="6707">MLKFLMVILVVISLLSIFDVANGKNLLCMENCIKEAVDYPFKCVFGTPVIGIVTLGDDGGVE</sequence>
<evidence type="ECO:0000256" key="1">
    <source>
        <dbReference type="SAM" id="SignalP"/>
    </source>
</evidence>
<keyword evidence="4" id="KW-1185">Reference proteome</keyword>
<evidence type="ECO:0000313" key="2">
    <source>
        <dbReference type="EMBL" id="EAL70524.1"/>
    </source>
</evidence>
<reference evidence="2 4" key="1">
    <citation type="journal article" date="2002" name="Nature">
        <title>Sequence and analysis of chromosome 2 of Dictyostelium discoideum.</title>
        <authorList>
            <consortium name="Dictyostelium Genome Sequencing Consortium"/>
            <person name="Glockner G."/>
            <person name="Eichinger L."/>
            <person name="Szafranski K."/>
            <person name="Pachebat J.A."/>
            <person name="Bankier A.T."/>
            <person name="Dear P.H."/>
            <person name="Lehmann R."/>
            <person name="Baumgart C."/>
            <person name="Parra G."/>
            <person name="Abril J.F."/>
            <person name="Guigo R."/>
            <person name="Kumpf K."/>
            <person name="Tunggal B."/>
            <person name="Cox E."/>
            <person name="Quail M.A."/>
            <person name="Platzer M."/>
            <person name="Rosenthal A."/>
            <person name="Noegel A.A."/>
        </authorList>
    </citation>
    <scope>NUCLEOTIDE SEQUENCE [LARGE SCALE GENOMIC DNA]</scope>
    <source>
        <strain evidence="2 4">AX4</strain>
    </source>
</reference>
<dbReference type="dictyBase" id="DDB_G0273373"/>
<name>Q557B9_DICDI</name>
<organism evidence="2 4">
    <name type="scientific">Dictyostelium discoideum</name>
    <name type="common">Social amoeba</name>
    <dbReference type="NCBI Taxonomy" id="44689"/>
    <lineage>
        <taxon>Eukaryota</taxon>
        <taxon>Amoebozoa</taxon>
        <taxon>Evosea</taxon>
        <taxon>Eumycetozoa</taxon>
        <taxon>Dictyostelia</taxon>
        <taxon>Dictyosteliales</taxon>
        <taxon>Dictyosteliaceae</taxon>
        <taxon>Dictyostelium</taxon>
    </lineage>
</organism>
<protein>
    <submittedName>
        <fullName evidence="2">Uncharacterized protein</fullName>
    </submittedName>
</protein>
<gene>
    <name evidence="3" type="ORF">DDB_G0273373</name>
    <name evidence="2" type="ORF">DDB_G0273667</name>
</gene>
<dbReference type="RefSeq" id="XP_644800.1">
    <property type="nucleotide sequence ID" value="XM_639708.1"/>
</dbReference>
<reference evidence="2" key="3">
    <citation type="submission" date="2009-08" db="EMBL/GenBank/DDBJ databases">
        <authorList>
            <consortium name="The Dictyostelium discoideum Sequencing Consortium"/>
            <person name="Eichinger L."/>
            <person name="Pachebat J.A."/>
            <person name="Gloeckner G."/>
            <person name="Rajandream M.-A."/>
            <person name="Sucgang R."/>
            <person name="Song J."/>
            <person name="Cox E.C."/>
            <person name="Tunggal B."/>
            <person name="Szafranski K."/>
            <person name="Konfortov B.A."/>
            <person name="Farbrother P."/>
            <person name="Bankier A.T."/>
            <person name="Lehmann R."/>
            <person name="Hamlin N."/>
            <person name="Xu Q."/>
            <person name="Davies R."/>
            <person name="Gaudet P."/>
            <person name="Fey P."/>
            <person name="Pilcher K."/>
            <person name="Chen G."/>
            <person name="Saunders D."/>
            <person name="Sodergren E."/>
            <person name="Davis P."/>
            <person name="Nie X."/>
            <person name="Kerhornou A."/>
            <person name="Hemphill L."/>
            <person name="Bason N."/>
            <person name="Berriman M."/>
            <person name="Desany B."/>
            <person name="Churcher C."/>
            <person name="Cooper J."/>
            <person name="van Driessche N."/>
            <person name="Cronin A."/>
            <person name="Goodhead I."/>
            <person name="Muzny D."/>
            <person name="Hall N."/>
            <person name="Harper D."/>
            <person name="Lindsay R."/>
            <person name="Hauser H."/>
            <person name="James K."/>
            <person name="Quiles M."/>
            <person name="Buchrieser C."/>
            <person name="Wardroper A."/>
            <person name="Thangavelu M."/>
            <person name="Johnson D."/>
            <person name="Knights A."/>
            <person name="Loulseged H."/>
            <person name="Mungall K."/>
            <person name="Price C."/>
            <person name="Ma J."/>
            <person name="Quail M."/>
            <person name="Hernandez J."/>
            <person name="Rabbinowitsch E."/>
            <person name="Steffen D."/>
            <person name="Sanders M."/>
            <person name="Weinstock G."/>
            <person name="Sharp S."/>
            <person name="Just E."/>
            <person name="Shaulsky G."/>
            <person name="Simmonds M."/>
            <person name="Tivey A."/>
            <person name="White B."/>
            <person name="Walker D."/>
            <person name="Woodward J."/>
            <person name="Winckler T."/>
            <person name="Schleicher M."/>
            <person name="Rosenthal A."/>
            <person name="Rivero F."/>
            <person name="Chisholm R.L."/>
            <person name="Gibbs R."/>
            <person name="Loomis W.F."/>
            <person name="Platzer M."/>
            <person name="Kay R.R."/>
            <person name="Williams J."/>
            <person name="Dear P.H."/>
            <person name="Noegel A.A."/>
            <person name="Barrell B."/>
            <person name="Kuspa A."/>
        </authorList>
    </citation>
    <scope>NUCLEOTIDE SEQUENCE</scope>
    <source>
        <strain evidence="2">AX4</strain>
    </source>
</reference>
<feature type="chain" id="PRO_5011424154" evidence="1">
    <location>
        <begin position="24"/>
        <end position="62"/>
    </location>
</feature>
<accession>Q86JR3</accession>
<keyword evidence="1" id="KW-0732">Signal</keyword>
<dbReference type="AlphaFoldDB" id="Q557B9"/>
<dbReference type="GeneID" id="8619075"/>
<dbReference type="Proteomes" id="UP000002195">
    <property type="component" value="Unassembled WGS sequence"/>
</dbReference>